<accession>A0A1F8H8G0</accession>
<feature type="transmembrane region" description="Helical" evidence="1">
    <location>
        <begin position="158"/>
        <end position="176"/>
    </location>
</feature>
<sequence length="300" mass="33936">MENIKNAPRDTFLYLLSIITLITSAVAFGSLVFGLINIWFPDALQPYASVNYTSIRLALATLIVSFPVFFWVSLFLHNDVTANPEKRDAKIRRWLMYLTVFAAGLVVIGDLVTLIYSFLQGDLTMPFVLKVLVVFFIAGSSLFYYLNEVKNRSYPRHVFRVLIIGVVVLAVVSGFYKAGSPQSQRLIRFDQQKVSDLSVIQNQLVYYWQQKGSLPANLSLLNDPISGFTSPIDPQSNQVYEYRLVSMKVFQLCAEFNKPSEGTPSYPVGYLDNWQHSAGRVCFDRSIDSVLYPVKPAPVR</sequence>
<name>A0A1F8H8G0_9BACT</name>
<dbReference type="AlphaFoldDB" id="A0A1F8H8G0"/>
<evidence type="ECO:0000313" key="3">
    <source>
        <dbReference type="EMBL" id="OGN33902.1"/>
    </source>
</evidence>
<protein>
    <recommendedName>
        <fullName evidence="2">DUF5671 domain-containing protein</fullName>
    </recommendedName>
</protein>
<dbReference type="Pfam" id="PF18920">
    <property type="entry name" value="DUF5671"/>
    <property type="match status" value="1"/>
</dbReference>
<dbReference type="EMBL" id="MGKW01000021">
    <property type="protein sequence ID" value="OGN33902.1"/>
    <property type="molecule type" value="Genomic_DNA"/>
</dbReference>
<keyword evidence="1" id="KW-1133">Transmembrane helix</keyword>
<feature type="transmembrane region" description="Helical" evidence="1">
    <location>
        <begin position="12"/>
        <end position="40"/>
    </location>
</feature>
<comment type="caution">
    <text evidence="3">The sequence shown here is derived from an EMBL/GenBank/DDBJ whole genome shotgun (WGS) entry which is preliminary data.</text>
</comment>
<feature type="transmembrane region" description="Helical" evidence="1">
    <location>
        <begin position="125"/>
        <end position="146"/>
    </location>
</feature>
<keyword evidence="1" id="KW-0812">Transmembrane</keyword>
<evidence type="ECO:0000256" key="1">
    <source>
        <dbReference type="SAM" id="Phobius"/>
    </source>
</evidence>
<feature type="transmembrane region" description="Helical" evidence="1">
    <location>
        <begin position="55"/>
        <end position="76"/>
    </location>
</feature>
<organism evidence="3 4">
    <name type="scientific">Candidatus Yanofskybacteria bacterium RIFCSPLOWO2_02_FULL_47_9b</name>
    <dbReference type="NCBI Taxonomy" id="1802708"/>
    <lineage>
        <taxon>Bacteria</taxon>
        <taxon>Candidatus Yanofskyibacteriota</taxon>
    </lineage>
</organism>
<evidence type="ECO:0000313" key="4">
    <source>
        <dbReference type="Proteomes" id="UP000178155"/>
    </source>
</evidence>
<proteinExistence type="predicted"/>
<gene>
    <name evidence="3" type="ORF">A3I39_01415</name>
</gene>
<keyword evidence="1" id="KW-0472">Membrane</keyword>
<reference evidence="3 4" key="1">
    <citation type="journal article" date="2016" name="Nat. Commun.">
        <title>Thousands of microbial genomes shed light on interconnected biogeochemical processes in an aquifer system.</title>
        <authorList>
            <person name="Anantharaman K."/>
            <person name="Brown C.T."/>
            <person name="Hug L.A."/>
            <person name="Sharon I."/>
            <person name="Castelle C.J."/>
            <person name="Probst A.J."/>
            <person name="Thomas B.C."/>
            <person name="Singh A."/>
            <person name="Wilkins M.J."/>
            <person name="Karaoz U."/>
            <person name="Brodie E.L."/>
            <person name="Williams K.H."/>
            <person name="Hubbard S.S."/>
            <person name="Banfield J.F."/>
        </authorList>
    </citation>
    <scope>NUCLEOTIDE SEQUENCE [LARGE SCALE GENOMIC DNA]</scope>
</reference>
<dbReference type="Proteomes" id="UP000178155">
    <property type="component" value="Unassembled WGS sequence"/>
</dbReference>
<feature type="domain" description="DUF5671" evidence="2">
    <location>
        <begin position="11"/>
        <end position="144"/>
    </location>
</feature>
<dbReference type="InterPro" id="IPR043728">
    <property type="entry name" value="DUF5671"/>
</dbReference>
<feature type="transmembrane region" description="Helical" evidence="1">
    <location>
        <begin position="97"/>
        <end position="119"/>
    </location>
</feature>
<evidence type="ECO:0000259" key="2">
    <source>
        <dbReference type="Pfam" id="PF18920"/>
    </source>
</evidence>